<feature type="transmembrane region" description="Helical" evidence="1">
    <location>
        <begin position="38"/>
        <end position="58"/>
    </location>
</feature>
<dbReference type="AlphaFoldDB" id="A0A915I0C0"/>
<evidence type="ECO:0000313" key="2">
    <source>
        <dbReference type="Proteomes" id="UP000887565"/>
    </source>
</evidence>
<name>A0A915I0C0_ROMCU</name>
<dbReference type="Proteomes" id="UP000887565">
    <property type="component" value="Unplaced"/>
</dbReference>
<keyword evidence="1" id="KW-1133">Transmembrane helix</keyword>
<dbReference type="WBParaSite" id="nRc.2.0.1.t07273-RA">
    <property type="protein sequence ID" value="nRc.2.0.1.t07273-RA"/>
    <property type="gene ID" value="nRc.2.0.1.g07273"/>
</dbReference>
<accession>A0A915I0C0</accession>
<proteinExistence type="predicted"/>
<organism evidence="2 3">
    <name type="scientific">Romanomermis culicivorax</name>
    <name type="common">Nematode worm</name>
    <dbReference type="NCBI Taxonomy" id="13658"/>
    <lineage>
        <taxon>Eukaryota</taxon>
        <taxon>Metazoa</taxon>
        <taxon>Ecdysozoa</taxon>
        <taxon>Nematoda</taxon>
        <taxon>Enoplea</taxon>
        <taxon>Dorylaimia</taxon>
        <taxon>Mermithida</taxon>
        <taxon>Mermithoidea</taxon>
        <taxon>Mermithidae</taxon>
        <taxon>Romanomermis</taxon>
    </lineage>
</organism>
<evidence type="ECO:0000256" key="1">
    <source>
        <dbReference type="SAM" id="Phobius"/>
    </source>
</evidence>
<keyword evidence="1" id="KW-0812">Transmembrane</keyword>
<keyword evidence="1" id="KW-0472">Membrane</keyword>
<sequence length="152" mass="17548">MYKTPLILFITTKKSVNSLKLSKKLKFSSFNLDEFSNLAYIIMSLGGVAASAPALATIQFEEKRRYEREGPENFETYTSFPISKSKMCQNMLLLLLHLKIRSLLVSCDEMLYIWWHPVSKHAASQMKMSQSNQLIEKRFRYGKGHLIAVSFK</sequence>
<protein>
    <submittedName>
        <fullName evidence="3">Uncharacterized protein</fullName>
    </submittedName>
</protein>
<keyword evidence="2" id="KW-1185">Reference proteome</keyword>
<evidence type="ECO:0000313" key="3">
    <source>
        <dbReference type="WBParaSite" id="nRc.2.0.1.t07273-RA"/>
    </source>
</evidence>
<reference evidence="3" key="1">
    <citation type="submission" date="2022-11" db="UniProtKB">
        <authorList>
            <consortium name="WormBaseParasite"/>
        </authorList>
    </citation>
    <scope>IDENTIFICATION</scope>
</reference>